<evidence type="ECO:0000313" key="1">
    <source>
        <dbReference type="EMBL" id="GAY76203.1"/>
    </source>
</evidence>
<accession>A0A4Y1ZB99</accession>
<dbReference type="Proteomes" id="UP000319716">
    <property type="component" value="Unassembled WGS sequence"/>
</dbReference>
<reference evidence="1 2" key="1">
    <citation type="submission" date="2017-11" db="EMBL/GenBank/DDBJ databases">
        <title>Draft Genome Sequence of Sporolactobacillus inulinus NBRC 111894 Isolated from Koso, a Japanese Sugar-Vegetable Fermented Beverage.</title>
        <authorList>
            <person name="Chiou T.Y."/>
            <person name="Oshima K."/>
            <person name="Suda W."/>
            <person name="Hattori M."/>
            <person name="Takahashi T."/>
        </authorList>
    </citation>
    <scope>NUCLEOTIDE SEQUENCE [LARGE SCALE GENOMIC DNA]</scope>
    <source>
        <strain evidence="1 2">NBRC111894</strain>
    </source>
</reference>
<dbReference type="EMBL" id="BEXB01000012">
    <property type="protein sequence ID" value="GAY76203.1"/>
    <property type="molecule type" value="Genomic_DNA"/>
</dbReference>
<organism evidence="1 2">
    <name type="scientific">Sporolactobacillus inulinus</name>
    <dbReference type="NCBI Taxonomy" id="2078"/>
    <lineage>
        <taxon>Bacteria</taxon>
        <taxon>Bacillati</taxon>
        <taxon>Bacillota</taxon>
        <taxon>Bacilli</taxon>
        <taxon>Bacillales</taxon>
        <taxon>Sporolactobacillaceae</taxon>
        <taxon>Sporolactobacillus</taxon>
    </lineage>
</organism>
<sequence>MEKDVYGCLKKMLMTRIFEDQETADRVPLQSIFPDWAVAQINK</sequence>
<proteinExistence type="predicted"/>
<evidence type="ECO:0000313" key="2">
    <source>
        <dbReference type="Proteomes" id="UP000319716"/>
    </source>
</evidence>
<dbReference type="AlphaFoldDB" id="A0A4Y1ZB99"/>
<comment type="caution">
    <text evidence="1">The sequence shown here is derived from an EMBL/GenBank/DDBJ whole genome shotgun (WGS) entry which is preliminary data.</text>
</comment>
<gene>
    <name evidence="1" type="ORF">NBRC111894_1757</name>
</gene>
<name>A0A4Y1ZB99_9BACL</name>
<protein>
    <submittedName>
        <fullName evidence="1">Uncharacterized protein</fullName>
    </submittedName>
</protein>